<protein>
    <submittedName>
        <fullName evidence="1">Uncharacterized protein</fullName>
    </submittedName>
</protein>
<evidence type="ECO:0000313" key="1">
    <source>
        <dbReference type="EMBL" id="CCI87539.1"/>
    </source>
</evidence>
<reference evidence="1 2" key="1">
    <citation type="submission" date="2012-06" db="EMBL/GenBank/DDBJ databases">
        <title>Draft genome sequence of Lactobacillus gigeriorum CRBIP 24.85T, isolated from chicken crop.</title>
        <authorList>
            <person name="Cousin S."/>
            <person name="Ma L."/>
            <person name="Creno S."/>
            <person name="Clermont D."/>
            <person name="Loux V."/>
            <person name="Bizet C."/>
            <person name="Bouchier C."/>
        </authorList>
    </citation>
    <scope>NUCLEOTIDE SEQUENCE [LARGE SCALE GENOMIC DNA]</scope>
    <source>
        <strain evidence="2">CRBIP 24.85T</strain>
    </source>
</reference>
<dbReference type="Pfam" id="PF19385">
    <property type="entry name" value="DUF5960"/>
    <property type="match status" value="1"/>
</dbReference>
<dbReference type="EMBL" id="CAKC01000073">
    <property type="protein sequence ID" value="CCI87539.1"/>
    <property type="molecule type" value="Genomic_DNA"/>
</dbReference>
<accession>I7KPV2</accession>
<organism evidence="1 2">
    <name type="scientific">Lactobacillus gigeriorum DSM 23908 = CRBIP 24.85</name>
    <dbReference type="NCBI Taxonomy" id="1423751"/>
    <lineage>
        <taxon>Bacteria</taxon>
        <taxon>Bacillati</taxon>
        <taxon>Bacillota</taxon>
        <taxon>Bacilli</taxon>
        <taxon>Lactobacillales</taxon>
        <taxon>Lactobacillaceae</taxon>
        <taxon>Lactobacillus</taxon>
    </lineage>
</organism>
<name>I7KPV2_9LACO</name>
<evidence type="ECO:0000313" key="2">
    <source>
        <dbReference type="Proteomes" id="UP000009326"/>
    </source>
</evidence>
<dbReference type="Proteomes" id="UP000009326">
    <property type="component" value="Unassembled WGS sequence"/>
</dbReference>
<proteinExistence type="predicted"/>
<gene>
    <name evidence="1" type="ORF">BN52_05335</name>
</gene>
<sequence>MHYFRLNKENAVDHQDHYYIFKVETDPQNRLIRKYIYQRTSIVPPQKKR</sequence>
<dbReference type="AlphaFoldDB" id="I7KPV2"/>
<comment type="caution">
    <text evidence="1">The sequence shown here is derived from an EMBL/GenBank/DDBJ whole genome shotgun (WGS) entry which is preliminary data.</text>
</comment>
<dbReference type="InterPro" id="IPR046004">
    <property type="entry name" value="DUF5960"/>
</dbReference>